<feature type="compositionally biased region" description="Basic and acidic residues" evidence="1">
    <location>
        <begin position="1"/>
        <end position="10"/>
    </location>
</feature>
<comment type="caution">
    <text evidence="2">The sequence shown here is derived from an EMBL/GenBank/DDBJ whole genome shotgun (WGS) entry which is preliminary data.</text>
</comment>
<reference evidence="3" key="1">
    <citation type="submission" date="2024-07" db="EMBL/GenBank/DDBJ databases">
        <title>Two chromosome-level genome assemblies of Korean endemic species Abeliophyllum distichum and Forsythia ovata (Oleaceae).</title>
        <authorList>
            <person name="Jang H."/>
        </authorList>
    </citation>
    <scope>NUCLEOTIDE SEQUENCE [LARGE SCALE GENOMIC DNA]</scope>
</reference>
<feature type="compositionally biased region" description="Polar residues" evidence="1">
    <location>
        <begin position="14"/>
        <end position="38"/>
    </location>
</feature>
<evidence type="ECO:0000256" key="1">
    <source>
        <dbReference type="SAM" id="MobiDB-lite"/>
    </source>
</evidence>
<gene>
    <name evidence="2" type="ORF">Adt_27078</name>
</gene>
<dbReference type="Proteomes" id="UP001604336">
    <property type="component" value="Unassembled WGS sequence"/>
</dbReference>
<organism evidence="2 3">
    <name type="scientific">Abeliophyllum distichum</name>
    <dbReference type="NCBI Taxonomy" id="126358"/>
    <lineage>
        <taxon>Eukaryota</taxon>
        <taxon>Viridiplantae</taxon>
        <taxon>Streptophyta</taxon>
        <taxon>Embryophyta</taxon>
        <taxon>Tracheophyta</taxon>
        <taxon>Spermatophyta</taxon>
        <taxon>Magnoliopsida</taxon>
        <taxon>eudicotyledons</taxon>
        <taxon>Gunneridae</taxon>
        <taxon>Pentapetalae</taxon>
        <taxon>asterids</taxon>
        <taxon>lamiids</taxon>
        <taxon>Lamiales</taxon>
        <taxon>Oleaceae</taxon>
        <taxon>Forsythieae</taxon>
        <taxon>Abeliophyllum</taxon>
    </lineage>
</organism>
<evidence type="ECO:0000313" key="2">
    <source>
        <dbReference type="EMBL" id="KAL2491450.1"/>
    </source>
</evidence>
<sequence length="103" mass="11158">MGDESLRESMTHMVHSTNSKSVLGNMDRSQLNKPTGLSSVPMDHAQNTLDGGLVWGPPLSKEIGPCLLVIYSEEWLTERVLDPSCTPLLVFGGGIGWARVSGY</sequence>
<feature type="region of interest" description="Disordered" evidence="1">
    <location>
        <begin position="1"/>
        <end position="43"/>
    </location>
</feature>
<name>A0ABD1RSR1_9LAMI</name>
<keyword evidence="3" id="KW-1185">Reference proteome</keyword>
<dbReference type="AlphaFoldDB" id="A0ABD1RSR1"/>
<dbReference type="EMBL" id="JBFOLK010000008">
    <property type="protein sequence ID" value="KAL2491450.1"/>
    <property type="molecule type" value="Genomic_DNA"/>
</dbReference>
<evidence type="ECO:0000313" key="3">
    <source>
        <dbReference type="Proteomes" id="UP001604336"/>
    </source>
</evidence>
<proteinExistence type="predicted"/>
<accession>A0ABD1RSR1</accession>
<protein>
    <submittedName>
        <fullName evidence="2">Uncharacterized protein</fullName>
    </submittedName>
</protein>